<reference evidence="19 20" key="1">
    <citation type="journal article" date="2019" name="Int. J. Syst. Evol. Microbiol.">
        <title>The Global Catalogue of Microorganisms (GCM) 10K type strain sequencing project: providing services to taxonomists for standard genome sequencing and annotation.</title>
        <authorList>
            <consortium name="The Broad Institute Genomics Platform"/>
            <consortium name="The Broad Institute Genome Sequencing Center for Infectious Disease"/>
            <person name="Wu L."/>
            <person name="Ma J."/>
        </authorList>
    </citation>
    <scope>NUCLEOTIDE SEQUENCE [LARGE SCALE GENOMIC DNA]</scope>
    <source>
        <strain evidence="19 20">SKJ47</strain>
    </source>
</reference>
<comment type="cofactor">
    <cofactor evidence="1">
        <name>Mg(2+)</name>
        <dbReference type="ChEBI" id="CHEBI:18420"/>
    </cofactor>
</comment>
<evidence type="ECO:0000256" key="11">
    <source>
        <dbReference type="ARBA" id="ARBA00022741"/>
    </source>
</evidence>
<dbReference type="CDD" id="cd00090">
    <property type="entry name" value="HTH_ARSR"/>
    <property type="match status" value="1"/>
</dbReference>
<dbReference type="InterPro" id="IPR036388">
    <property type="entry name" value="WH-like_DNA-bd_sf"/>
</dbReference>
<evidence type="ECO:0000256" key="13">
    <source>
        <dbReference type="ARBA" id="ARBA00022842"/>
    </source>
</evidence>
<evidence type="ECO:0000256" key="6">
    <source>
        <dbReference type="ARBA" id="ARBA00017394"/>
    </source>
</evidence>
<evidence type="ECO:0000256" key="1">
    <source>
        <dbReference type="ARBA" id="ARBA00001946"/>
    </source>
</evidence>
<organism evidence="19 20">
    <name type="scientific">Halopenitus salinus</name>
    <dbReference type="NCBI Taxonomy" id="1198295"/>
    <lineage>
        <taxon>Archaea</taxon>
        <taxon>Methanobacteriati</taxon>
        <taxon>Methanobacteriota</taxon>
        <taxon>Stenosarchaea group</taxon>
        <taxon>Halobacteria</taxon>
        <taxon>Halobacteriales</taxon>
        <taxon>Haloferacaceae</taxon>
        <taxon>Halopenitus</taxon>
    </lineage>
</organism>
<dbReference type="InterPro" id="IPR039063">
    <property type="entry name" value="RibK_CTP-dep"/>
</dbReference>
<keyword evidence="12" id="KW-0418">Kinase</keyword>
<evidence type="ECO:0000259" key="18">
    <source>
        <dbReference type="Pfam" id="PF01982"/>
    </source>
</evidence>
<dbReference type="InterPro" id="IPR023602">
    <property type="entry name" value="Riboflavin_kinase_CTP-dep"/>
</dbReference>
<evidence type="ECO:0000256" key="16">
    <source>
        <dbReference type="ARBA" id="ARBA00033116"/>
    </source>
</evidence>
<evidence type="ECO:0000256" key="17">
    <source>
        <dbReference type="ARBA" id="ARBA00047857"/>
    </source>
</evidence>
<keyword evidence="8" id="KW-0288">FMN</keyword>
<keyword evidence="10" id="KW-0479">Metal-binding</keyword>
<dbReference type="GO" id="GO:0046872">
    <property type="term" value="F:metal ion binding"/>
    <property type="evidence" value="ECO:0007669"/>
    <property type="project" value="UniProtKB-KW"/>
</dbReference>
<dbReference type="InterPro" id="IPR036390">
    <property type="entry name" value="WH_DNA-bd_sf"/>
</dbReference>
<evidence type="ECO:0000313" key="19">
    <source>
        <dbReference type="EMBL" id="MFC6892404.1"/>
    </source>
</evidence>
<dbReference type="EC" id="2.7.1.161" evidence="5"/>
<evidence type="ECO:0000256" key="4">
    <source>
        <dbReference type="ARBA" id="ARBA00006428"/>
    </source>
</evidence>
<evidence type="ECO:0000256" key="12">
    <source>
        <dbReference type="ARBA" id="ARBA00022777"/>
    </source>
</evidence>
<evidence type="ECO:0000256" key="10">
    <source>
        <dbReference type="ARBA" id="ARBA00022723"/>
    </source>
</evidence>
<keyword evidence="13" id="KW-0460">Magnesium</keyword>
<evidence type="ECO:0000256" key="3">
    <source>
        <dbReference type="ARBA" id="ARBA00005219"/>
    </source>
</evidence>
<feature type="domain" description="Riboflavin kinase" evidence="18">
    <location>
        <begin position="106"/>
        <end position="253"/>
    </location>
</feature>
<dbReference type="EMBL" id="JBHSXL010000006">
    <property type="protein sequence ID" value="MFC6892404.1"/>
    <property type="molecule type" value="Genomic_DNA"/>
</dbReference>
<dbReference type="Gene3D" id="1.10.10.10">
    <property type="entry name" value="Winged helix-like DNA-binding domain superfamily/Winged helix DNA-binding domain"/>
    <property type="match status" value="1"/>
</dbReference>
<dbReference type="GO" id="GO:0000166">
    <property type="term" value="F:nucleotide binding"/>
    <property type="evidence" value="ECO:0007669"/>
    <property type="project" value="UniProtKB-KW"/>
</dbReference>
<evidence type="ECO:0000256" key="15">
    <source>
        <dbReference type="ARBA" id="ARBA00030544"/>
    </source>
</evidence>
<evidence type="ECO:0000256" key="5">
    <source>
        <dbReference type="ARBA" id="ARBA00011987"/>
    </source>
</evidence>
<dbReference type="Proteomes" id="UP001596296">
    <property type="component" value="Unassembled WGS sequence"/>
</dbReference>
<dbReference type="Pfam" id="PF01982">
    <property type="entry name" value="CTP-dep_RFKase"/>
    <property type="match status" value="1"/>
</dbReference>
<dbReference type="InterPro" id="IPR011991">
    <property type="entry name" value="ArsR-like_HTH"/>
</dbReference>
<comment type="similarity">
    <text evidence="4">Belongs to the archaeal riboflavin kinase family.</text>
</comment>
<accession>A0ABD5US72</accession>
<dbReference type="SUPFAM" id="SSF46785">
    <property type="entry name" value="Winged helix' DNA-binding domain"/>
    <property type="match status" value="1"/>
</dbReference>
<sequence length="268" mass="29180">MSETAPPDARTGPDELAALKAVALAGGLHETKVSCAALGEDLDASAQTASRRLQRLEEAGLIDREVVGDGQWVSVTEAGESRLRGEYADYRRLFEEESDLTLAGVVTSGMGEGRHYITLEGYMEQFRTRLGYEPFPGTLNVELEEASVRRRGELVGIEAIDIDEWADEDRTYGAATCYGVTVITESNADGDEANDADANDADADDAAEREYGGAHVIVPDRTHHDDSQLEVIAPVKLRDELDLVDGETVRLRVEPTSRADERAPEADR</sequence>
<evidence type="ECO:0000256" key="14">
    <source>
        <dbReference type="ARBA" id="ARBA00029789"/>
    </source>
</evidence>
<keyword evidence="7" id="KW-0285">Flavoprotein</keyword>
<keyword evidence="20" id="KW-1185">Reference proteome</keyword>
<evidence type="ECO:0000256" key="8">
    <source>
        <dbReference type="ARBA" id="ARBA00022643"/>
    </source>
</evidence>
<dbReference type="InterPro" id="IPR023465">
    <property type="entry name" value="Riboflavin_kinase_dom_sf"/>
</dbReference>
<comment type="function">
    <text evidence="2">Catalyzes the CTP-dependent phosphorylation of riboflavin (vitamin B2) to form flavin mononucleotide (FMN).</text>
</comment>
<evidence type="ECO:0000256" key="2">
    <source>
        <dbReference type="ARBA" id="ARBA00003072"/>
    </source>
</evidence>
<keyword evidence="9" id="KW-0808">Transferase</keyword>
<gene>
    <name evidence="19" type="ORF">ACFQE9_07245</name>
</gene>
<dbReference type="PANTHER" id="PTHR40706">
    <property type="entry name" value="RIBOFLAVIN KINASE"/>
    <property type="match status" value="1"/>
</dbReference>
<comment type="catalytic activity">
    <reaction evidence="17">
        <text>riboflavin + CTP = CDP + FMN + H(+)</text>
        <dbReference type="Rhea" id="RHEA:25021"/>
        <dbReference type="ChEBI" id="CHEBI:15378"/>
        <dbReference type="ChEBI" id="CHEBI:37563"/>
        <dbReference type="ChEBI" id="CHEBI:57986"/>
        <dbReference type="ChEBI" id="CHEBI:58069"/>
        <dbReference type="ChEBI" id="CHEBI:58210"/>
        <dbReference type="EC" id="2.7.1.161"/>
    </reaction>
</comment>
<evidence type="ECO:0000256" key="7">
    <source>
        <dbReference type="ARBA" id="ARBA00022630"/>
    </source>
</evidence>
<keyword evidence="11" id="KW-0547">Nucleotide-binding</keyword>
<dbReference type="SUPFAM" id="SSF82114">
    <property type="entry name" value="Riboflavin kinase-like"/>
    <property type="match status" value="1"/>
</dbReference>
<proteinExistence type="inferred from homology"/>
<dbReference type="RefSeq" id="WP_379742516.1">
    <property type="nucleotide sequence ID" value="NZ_JBHSVN010000001.1"/>
</dbReference>
<dbReference type="AlphaFoldDB" id="A0ABD5US72"/>
<evidence type="ECO:0000256" key="9">
    <source>
        <dbReference type="ARBA" id="ARBA00022679"/>
    </source>
</evidence>
<dbReference type="GO" id="GO:0016301">
    <property type="term" value="F:kinase activity"/>
    <property type="evidence" value="ECO:0007669"/>
    <property type="project" value="UniProtKB-KW"/>
</dbReference>
<comment type="pathway">
    <text evidence="3">Cofactor biosynthesis; FMN biosynthesis; FMN from riboflavin (CTP route): step 1/1.</text>
</comment>
<comment type="caution">
    <text evidence="19">The sequence shown here is derived from an EMBL/GenBank/DDBJ whole genome shotgun (WGS) entry which is preliminary data.</text>
</comment>
<name>A0ABD5US72_9EURY</name>
<dbReference type="Gene3D" id="2.40.30.30">
    <property type="entry name" value="Riboflavin kinase-like"/>
    <property type="match status" value="1"/>
</dbReference>
<evidence type="ECO:0000313" key="20">
    <source>
        <dbReference type="Proteomes" id="UP001596296"/>
    </source>
</evidence>
<dbReference type="PANTHER" id="PTHR40706:SF1">
    <property type="entry name" value="RIBOFLAVIN KINASE"/>
    <property type="match status" value="1"/>
</dbReference>
<protein>
    <recommendedName>
        <fullName evidence="6">Riboflavin kinase</fullName>
        <ecNumber evidence="5">2.7.1.161</ecNumber>
    </recommendedName>
    <alternativeName>
        <fullName evidence="15">CTP-dependent riboflavin kinase</fullName>
    </alternativeName>
    <alternativeName>
        <fullName evidence="16">CTP:riboflavin 5'-phosphotransferase</fullName>
    </alternativeName>
    <alternativeName>
        <fullName evidence="14">Flavokinase</fullName>
    </alternativeName>
</protein>